<gene>
    <name evidence="1" type="ORF">BK652_09895</name>
</gene>
<name>A0A423GDH0_9PSED</name>
<protein>
    <submittedName>
        <fullName evidence="1">Uncharacterized protein</fullName>
    </submittedName>
</protein>
<dbReference type="RefSeq" id="WP_123578735.1">
    <property type="nucleotide sequence ID" value="NZ_MOBC01000005.1"/>
</dbReference>
<evidence type="ECO:0000313" key="1">
    <source>
        <dbReference type="EMBL" id="ROM84883.1"/>
    </source>
</evidence>
<dbReference type="EMBL" id="MOBC01000005">
    <property type="protein sequence ID" value="ROM84883.1"/>
    <property type="molecule type" value="Genomic_DNA"/>
</dbReference>
<dbReference type="AlphaFoldDB" id="A0A423GDH0"/>
<comment type="caution">
    <text evidence="1">The sequence shown here is derived from an EMBL/GenBank/DDBJ whole genome shotgun (WGS) entry which is preliminary data.</text>
</comment>
<organism evidence="1 2">
    <name type="scientific">Pseudomonas brassicacearum</name>
    <dbReference type="NCBI Taxonomy" id="930166"/>
    <lineage>
        <taxon>Bacteria</taxon>
        <taxon>Pseudomonadati</taxon>
        <taxon>Pseudomonadota</taxon>
        <taxon>Gammaproteobacteria</taxon>
        <taxon>Pseudomonadales</taxon>
        <taxon>Pseudomonadaceae</taxon>
        <taxon>Pseudomonas</taxon>
    </lineage>
</organism>
<sequence length="91" mass="9654">MSKDGMLDPLEGLNSPIGLGTLAVTLALTKAVQQLAGKDSEVVERALKAALETEIFKNAEPDVRKNFEAPIHQALKTAAETRALIKPGSQS</sequence>
<proteinExistence type="predicted"/>
<accession>A0A423GDH0</accession>
<dbReference type="Proteomes" id="UP000284049">
    <property type="component" value="Unassembled WGS sequence"/>
</dbReference>
<evidence type="ECO:0000313" key="2">
    <source>
        <dbReference type="Proteomes" id="UP000284049"/>
    </source>
</evidence>
<reference evidence="1 2" key="1">
    <citation type="submission" date="2016-10" db="EMBL/GenBank/DDBJ databases">
        <title>Comparative genome analysis of multiple Pseudomonas spp. focuses on biocontrol and plant growth promoting traits.</title>
        <authorList>
            <person name="Tao X.-Y."/>
            <person name="Taylor C.G."/>
        </authorList>
    </citation>
    <scope>NUCLEOTIDE SEQUENCE [LARGE SCALE GENOMIC DNA]</scope>
    <source>
        <strain evidence="1 2">Wood3</strain>
    </source>
</reference>